<evidence type="ECO:0000313" key="1">
    <source>
        <dbReference type="EMBL" id="GAL35332.1"/>
    </source>
</evidence>
<name>A0A090TWM7_9VIBR</name>
<sequence>MSMQYFSDLKPKYYCFSNNTEEMTEAEIMAHFGSADS</sequence>
<keyword evidence="2" id="KW-1185">Reference proteome</keyword>
<dbReference type="Proteomes" id="UP000029224">
    <property type="component" value="Unassembled WGS sequence"/>
</dbReference>
<accession>A0A090TWM7</accession>
<organism evidence="1 2">
    <name type="scientific">Vibrio maritimus</name>
    <dbReference type="NCBI Taxonomy" id="990268"/>
    <lineage>
        <taxon>Bacteria</taxon>
        <taxon>Pseudomonadati</taxon>
        <taxon>Pseudomonadota</taxon>
        <taxon>Gammaproteobacteria</taxon>
        <taxon>Vibrionales</taxon>
        <taxon>Vibrionaceae</taxon>
        <taxon>Vibrio</taxon>
    </lineage>
</organism>
<proteinExistence type="predicted"/>
<protein>
    <submittedName>
        <fullName evidence="1">Uncharacterized protein</fullName>
    </submittedName>
</protein>
<reference evidence="1 2" key="2">
    <citation type="submission" date="2014-09" db="EMBL/GenBank/DDBJ databases">
        <authorList>
            <consortium name="NBRP consortium"/>
            <person name="Sawabe T."/>
            <person name="Meirelles P."/>
            <person name="Nakanishi M."/>
            <person name="Sayaka M."/>
            <person name="Hattori M."/>
            <person name="Ohkuma M."/>
        </authorList>
    </citation>
    <scope>NUCLEOTIDE SEQUENCE [LARGE SCALE GENOMIC DNA]</scope>
    <source>
        <strain evidence="1 2">JCM 19240</strain>
    </source>
</reference>
<comment type="caution">
    <text evidence="1">The sequence shown here is derived from an EMBL/GenBank/DDBJ whole genome shotgun (WGS) entry which is preliminary data.</text>
</comment>
<gene>
    <name evidence="1" type="ORF">JCM19240_3702</name>
</gene>
<dbReference type="EMBL" id="BBMT01000006">
    <property type="protein sequence ID" value="GAL35332.1"/>
    <property type="molecule type" value="Genomic_DNA"/>
</dbReference>
<evidence type="ECO:0000313" key="2">
    <source>
        <dbReference type="Proteomes" id="UP000029224"/>
    </source>
</evidence>
<reference evidence="1 2" key="1">
    <citation type="submission" date="2014-09" db="EMBL/GenBank/DDBJ databases">
        <title>Vibrio maritimus JCM 19240. (C210) whole genome shotgun sequence.</title>
        <authorList>
            <person name="Sawabe T."/>
            <person name="Meirelles P."/>
            <person name="Nakanishi M."/>
            <person name="Sayaka M."/>
            <person name="Hattori M."/>
            <person name="Ohkuma M."/>
        </authorList>
    </citation>
    <scope>NUCLEOTIDE SEQUENCE [LARGE SCALE GENOMIC DNA]</scope>
    <source>
        <strain evidence="1 2">JCM 19240</strain>
    </source>
</reference>
<dbReference type="AlphaFoldDB" id="A0A090TWM7"/>